<reference evidence="3" key="1">
    <citation type="submission" date="2022-10" db="EMBL/GenBank/DDBJ databases">
        <authorList>
            <person name="Yu W.X."/>
        </authorList>
    </citation>
    <scope>NUCLEOTIDE SEQUENCE</scope>
    <source>
        <strain evidence="3">D04</strain>
    </source>
</reference>
<proteinExistence type="predicted"/>
<dbReference type="Pfam" id="PF13490">
    <property type="entry name" value="zf-HC2"/>
    <property type="match status" value="1"/>
</dbReference>
<comment type="caution">
    <text evidence="3">The sequence shown here is derived from an EMBL/GenBank/DDBJ whole genome shotgun (WGS) entry which is preliminary data.</text>
</comment>
<organism evidence="3 4">
    <name type="scientific">Plebeiibacterium marinum</name>
    <dbReference type="NCBI Taxonomy" id="2992111"/>
    <lineage>
        <taxon>Bacteria</taxon>
        <taxon>Pseudomonadati</taxon>
        <taxon>Bacteroidota</taxon>
        <taxon>Bacteroidia</taxon>
        <taxon>Marinilabiliales</taxon>
        <taxon>Marinilabiliaceae</taxon>
        <taxon>Plebeiibacterium</taxon>
    </lineage>
</organism>
<dbReference type="AlphaFoldDB" id="A0AAE3SI48"/>
<evidence type="ECO:0000259" key="2">
    <source>
        <dbReference type="Pfam" id="PF13490"/>
    </source>
</evidence>
<dbReference type="InterPro" id="IPR027383">
    <property type="entry name" value="Znf_put"/>
</dbReference>
<gene>
    <name evidence="3" type="ORF">OM074_00215</name>
</gene>
<evidence type="ECO:0000313" key="4">
    <source>
        <dbReference type="Proteomes" id="UP001207408"/>
    </source>
</evidence>
<dbReference type="EMBL" id="JAPDPI010000001">
    <property type="protein sequence ID" value="MCW3804024.1"/>
    <property type="molecule type" value="Genomic_DNA"/>
</dbReference>
<keyword evidence="4" id="KW-1185">Reference proteome</keyword>
<keyword evidence="1" id="KW-0472">Membrane</keyword>
<keyword evidence="1" id="KW-0812">Transmembrane</keyword>
<protein>
    <submittedName>
        <fullName evidence="3">Zf-HC2 domain-containing protein</fullName>
    </submittedName>
</protein>
<feature type="domain" description="Putative zinc-finger" evidence="2">
    <location>
        <begin position="3"/>
        <end position="37"/>
    </location>
</feature>
<name>A0AAE3SI48_9BACT</name>
<evidence type="ECO:0000313" key="3">
    <source>
        <dbReference type="EMBL" id="MCW3804024.1"/>
    </source>
</evidence>
<keyword evidence="1" id="KW-1133">Transmembrane helix</keyword>
<sequence>MNCASCQKKLDLYISGNLPGDVKKSVRTHLKECHQCHKTYATILMAEKIINQEKVLQSNPFLATRVMNQIELKDEGFYATPGYSIFRLLQPAALTASIVLALFIGIYAGNSLPTTTAQNRVPEELMLMDDASMESLNLILSVEEIRDNR</sequence>
<dbReference type="Proteomes" id="UP001207408">
    <property type="component" value="Unassembled WGS sequence"/>
</dbReference>
<dbReference type="RefSeq" id="WP_301197248.1">
    <property type="nucleotide sequence ID" value="NZ_JAPDPI010000001.1"/>
</dbReference>
<accession>A0AAE3SI48</accession>
<feature type="transmembrane region" description="Helical" evidence="1">
    <location>
        <begin position="88"/>
        <end position="109"/>
    </location>
</feature>
<evidence type="ECO:0000256" key="1">
    <source>
        <dbReference type="SAM" id="Phobius"/>
    </source>
</evidence>